<comment type="caution">
    <text evidence="10">The sequence shown here is derived from an EMBL/GenBank/DDBJ whole genome shotgun (WGS) entry which is preliminary data.</text>
</comment>
<dbReference type="EMBL" id="JARPUR010000001">
    <property type="protein sequence ID" value="KAK4884745.1"/>
    <property type="molecule type" value="Genomic_DNA"/>
</dbReference>
<dbReference type="Proteomes" id="UP001353858">
    <property type="component" value="Unassembled WGS sequence"/>
</dbReference>
<gene>
    <name evidence="10" type="ORF">RN001_001016</name>
</gene>
<dbReference type="GO" id="GO:0030203">
    <property type="term" value="P:glycosaminoglycan metabolic process"/>
    <property type="evidence" value="ECO:0007669"/>
    <property type="project" value="TreeGrafter"/>
</dbReference>
<evidence type="ECO:0000256" key="5">
    <source>
        <dbReference type="ARBA" id="ARBA00023180"/>
    </source>
</evidence>
<sequence length="463" mass="52697">MRHILEVLSEGSDILTNALDRYLNIIVNQTLPKTRVKPQENVSEPWKTNKNFVGYLDTLDIILMEPCKHRELPDALMTEQYVLNITSEHAVNKLSAQTVWGILRGLETFLQLLYPTADEALHINCTSIFDYPRYQHRGVLVDTRHYIPVSKLLKMLDALSYNKLNVFHWHITDDQSFLYISKTYPELSQQGAYLLTYVYTQQDVAQIINYAAARGIRVIAEFDTSGHTRSWGEAFPELLSPCYRNNVPTGQYGLVDPTNNFTYEFMENLLTEVVDVFPDNVLHLGADEVEFECWQSNPGITAFMQTYNISSYVKLKSYYIQKIIDMSDKLNVTSIVWEEVFTNGVTNSGFQTLLSSCWYLDNLSGGGDGTKYYDCEPTDFNGNDEQKKLVIGGEACMWGEVVNEYNIESRMWPTASAAAEKLWSVKGVDPSSQAGHRLEEHTCRMNKRGIGTQPPNGPGFCEL</sequence>
<keyword evidence="5" id="KW-0325">Glycoprotein</keyword>
<protein>
    <recommendedName>
        <fullName evidence="3">beta-N-acetylhexosaminidase</fullName>
        <ecNumber evidence="3">3.2.1.52</ecNumber>
    </recommendedName>
</protein>
<comment type="similarity">
    <text evidence="2">Belongs to the glycosyl hydrolase 20 family.</text>
</comment>
<dbReference type="PRINTS" id="PR00738">
    <property type="entry name" value="GLHYDRLASE20"/>
</dbReference>
<dbReference type="GO" id="GO:0006689">
    <property type="term" value="P:ganglioside catabolic process"/>
    <property type="evidence" value="ECO:0007669"/>
    <property type="project" value="TreeGrafter"/>
</dbReference>
<dbReference type="GO" id="GO:0016020">
    <property type="term" value="C:membrane"/>
    <property type="evidence" value="ECO:0007669"/>
    <property type="project" value="TreeGrafter"/>
</dbReference>
<evidence type="ECO:0000256" key="6">
    <source>
        <dbReference type="ARBA" id="ARBA00023295"/>
    </source>
</evidence>
<accession>A0AAN7SSJ9</accession>
<dbReference type="CDD" id="cd06562">
    <property type="entry name" value="GH20_HexA_HexB-like"/>
    <property type="match status" value="1"/>
</dbReference>
<evidence type="ECO:0000256" key="4">
    <source>
        <dbReference type="ARBA" id="ARBA00022801"/>
    </source>
</evidence>
<dbReference type="InterPro" id="IPR015883">
    <property type="entry name" value="Glyco_hydro_20_cat"/>
</dbReference>
<dbReference type="PIRSF" id="PIRSF001093">
    <property type="entry name" value="B-hxosamndse_ab_euk"/>
    <property type="match status" value="1"/>
</dbReference>
<dbReference type="Pfam" id="PF00728">
    <property type="entry name" value="Glyco_hydro_20"/>
    <property type="match status" value="1"/>
</dbReference>
<dbReference type="PANTHER" id="PTHR22600">
    <property type="entry name" value="BETA-HEXOSAMINIDASE"/>
    <property type="match status" value="1"/>
</dbReference>
<evidence type="ECO:0000313" key="10">
    <source>
        <dbReference type="EMBL" id="KAK4884745.1"/>
    </source>
</evidence>
<dbReference type="InterPro" id="IPR029019">
    <property type="entry name" value="HEX_eukaryotic_N"/>
</dbReference>
<evidence type="ECO:0000259" key="8">
    <source>
        <dbReference type="Pfam" id="PF00728"/>
    </source>
</evidence>
<evidence type="ECO:0000259" key="9">
    <source>
        <dbReference type="Pfam" id="PF14845"/>
    </source>
</evidence>
<dbReference type="InterPro" id="IPR025705">
    <property type="entry name" value="Beta_hexosaminidase_sua/sub"/>
</dbReference>
<dbReference type="InterPro" id="IPR029018">
    <property type="entry name" value="Hex-like_dom2"/>
</dbReference>
<keyword evidence="11" id="KW-1185">Reference proteome</keyword>
<dbReference type="AlphaFoldDB" id="A0AAN7SSJ9"/>
<organism evidence="10 11">
    <name type="scientific">Aquatica leii</name>
    <dbReference type="NCBI Taxonomy" id="1421715"/>
    <lineage>
        <taxon>Eukaryota</taxon>
        <taxon>Metazoa</taxon>
        <taxon>Ecdysozoa</taxon>
        <taxon>Arthropoda</taxon>
        <taxon>Hexapoda</taxon>
        <taxon>Insecta</taxon>
        <taxon>Pterygota</taxon>
        <taxon>Neoptera</taxon>
        <taxon>Endopterygota</taxon>
        <taxon>Coleoptera</taxon>
        <taxon>Polyphaga</taxon>
        <taxon>Elateriformia</taxon>
        <taxon>Elateroidea</taxon>
        <taxon>Lampyridae</taxon>
        <taxon>Luciolinae</taxon>
        <taxon>Aquatica</taxon>
    </lineage>
</organism>
<dbReference type="GO" id="GO:0005764">
    <property type="term" value="C:lysosome"/>
    <property type="evidence" value="ECO:0007669"/>
    <property type="project" value="TreeGrafter"/>
</dbReference>
<dbReference type="Gene3D" id="3.30.379.10">
    <property type="entry name" value="Chitobiase/beta-hexosaminidase domain 2-like"/>
    <property type="match status" value="1"/>
</dbReference>
<comment type="catalytic activity">
    <reaction evidence="1">
        <text>Hydrolysis of terminal non-reducing N-acetyl-D-hexosamine residues in N-acetyl-beta-D-hexosaminides.</text>
        <dbReference type="EC" id="3.2.1.52"/>
    </reaction>
</comment>
<dbReference type="PANTHER" id="PTHR22600:SF21">
    <property type="entry name" value="BETA-HEXOSAMINIDASE A"/>
    <property type="match status" value="1"/>
</dbReference>
<feature type="domain" description="Glycoside hydrolase family 20 catalytic" evidence="8">
    <location>
        <begin position="134"/>
        <end position="346"/>
    </location>
</feature>
<proteinExistence type="inferred from homology"/>
<reference evidence="11" key="1">
    <citation type="submission" date="2023-01" db="EMBL/GenBank/DDBJ databases">
        <title>Key to firefly adult light organ development and bioluminescence: homeobox transcription factors regulate luciferase expression and transportation to peroxisome.</title>
        <authorList>
            <person name="Fu X."/>
        </authorList>
    </citation>
    <scope>NUCLEOTIDE SEQUENCE [LARGE SCALE GENOMIC DNA]</scope>
</reference>
<dbReference type="Gene3D" id="3.20.20.80">
    <property type="entry name" value="Glycosidases"/>
    <property type="match status" value="1"/>
</dbReference>
<keyword evidence="4" id="KW-0378">Hydrolase</keyword>
<dbReference type="SUPFAM" id="SSF55545">
    <property type="entry name" value="beta-N-acetylhexosaminidase-like domain"/>
    <property type="match status" value="1"/>
</dbReference>
<dbReference type="GO" id="GO:0004563">
    <property type="term" value="F:beta-N-acetylhexosaminidase activity"/>
    <property type="evidence" value="ECO:0007669"/>
    <property type="project" value="UniProtKB-EC"/>
</dbReference>
<dbReference type="EC" id="3.2.1.52" evidence="3"/>
<name>A0AAN7SSJ9_9COLE</name>
<keyword evidence="6" id="KW-0326">Glycosidase</keyword>
<dbReference type="SUPFAM" id="SSF51445">
    <property type="entry name" value="(Trans)glycosidases"/>
    <property type="match status" value="1"/>
</dbReference>
<dbReference type="InterPro" id="IPR017853">
    <property type="entry name" value="GH"/>
</dbReference>
<feature type="domain" description="Beta-hexosaminidase eukaryotic type N-terminal" evidence="9">
    <location>
        <begin position="12"/>
        <end position="112"/>
    </location>
</feature>
<feature type="active site" description="Proton donor" evidence="7">
    <location>
        <position position="288"/>
    </location>
</feature>
<dbReference type="GO" id="GO:0005975">
    <property type="term" value="P:carbohydrate metabolic process"/>
    <property type="evidence" value="ECO:0007669"/>
    <property type="project" value="InterPro"/>
</dbReference>
<evidence type="ECO:0000313" key="11">
    <source>
        <dbReference type="Proteomes" id="UP001353858"/>
    </source>
</evidence>
<evidence type="ECO:0000256" key="1">
    <source>
        <dbReference type="ARBA" id="ARBA00001231"/>
    </source>
</evidence>
<evidence type="ECO:0000256" key="7">
    <source>
        <dbReference type="PIRSR" id="PIRSR001093-1"/>
    </source>
</evidence>
<dbReference type="Pfam" id="PF14845">
    <property type="entry name" value="Glycohydro_20b2"/>
    <property type="match status" value="1"/>
</dbReference>
<evidence type="ECO:0000256" key="2">
    <source>
        <dbReference type="ARBA" id="ARBA00006285"/>
    </source>
</evidence>
<evidence type="ECO:0000256" key="3">
    <source>
        <dbReference type="ARBA" id="ARBA00012663"/>
    </source>
</evidence>